<dbReference type="OrthoDB" id="5298023at2"/>
<evidence type="ECO:0000259" key="2">
    <source>
        <dbReference type="Pfam" id="PF12804"/>
    </source>
</evidence>
<dbReference type="GO" id="GO:0016779">
    <property type="term" value="F:nucleotidyltransferase activity"/>
    <property type="evidence" value="ECO:0007669"/>
    <property type="project" value="UniProtKB-ARBA"/>
</dbReference>
<accession>A0A9X5B5V2</accession>
<organism evidence="3 4">
    <name type="scientific">Vreelandella halophila</name>
    <dbReference type="NCBI Taxonomy" id="86177"/>
    <lineage>
        <taxon>Bacteria</taxon>
        <taxon>Pseudomonadati</taxon>
        <taxon>Pseudomonadota</taxon>
        <taxon>Gammaproteobacteria</taxon>
        <taxon>Oceanospirillales</taxon>
        <taxon>Halomonadaceae</taxon>
        <taxon>Vreelandella</taxon>
    </lineage>
</organism>
<dbReference type="EMBL" id="WMEX01000009">
    <property type="protein sequence ID" value="MYL27971.1"/>
    <property type="molecule type" value="Genomic_DNA"/>
</dbReference>
<evidence type="ECO:0000256" key="1">
    <source>
        <dbReference type="ARBA" id="ARBA00022842"/>
    </source>
</evidence>
<dbReference type="Gene3D" id="3.90.550.10">
    <property type="entry name" value="Spore Coat Polysaccharide Biosynthesis Protein SpsA, Chain A"/>
    <property type="match status" value="1"/>
</dbReference>
<name>A0A9X5B5V2_9GAMM</name>
<dbReference type="RefSeq" id="WP_160899515.1">
    <property type="nucleotide sequence ID" value="NZ_WMEX01000009.1"/>
</dbReference>
<evidence type="ECO:0000313" key="4">
    <source>
        <dbReference type="Proteomes" id="UP000460751"/>
    </source>
</evidence>
<dbReference type="CDD" id="cd04182">
    <property type="entry name" value="GT_2_like_f"/>
    <property type="match status" value="1"/>
</dbReference>
<comment type="caution">
    <text evidence="3">The sequence shown here is derived from an EMBL/GenBank/DDBJ whole genome shotgun (WGS) entry which is preliminary data.</text>
</comment>
<dbReference type="InterPro" id="IPR025877">
    <property type="entry name" value="MobA-like_NTP_Trfase"/>
</dbReference>
<dbReference type="SUPFAM" id="SSF53448">
    <property type="entry name" value="Nucleotide-diphospho-sugar transferases"/>
    <property type="match status" value="1"/>
</dbReference>
<keyword evidence="3" id="KW-0808">Transferase</keyword>
<gene>
    <name evidence="3" type="ORF">GLW01_14350</name>
</gene>
<evidence type="ECO:0000313" key="3">
    <source>
        <dbReference type="EMBL" id="MYL27971.1"/>
    </source>
</evidence>
<feature type="domain" description="MobA-like NTP transferase" evidence="2">
    <location>
        <begin position="7"/>
        <end position="169"/>
    </location>
</feature>
<keyword evidence="4" id="KW-1185">Reference proteome</keyword>
<keyword evidence="1" id="KW-0460">Magnesium</keyword>
<reference evidence="3 4" key="1">
    <citation type="submission" date="2019-11" db="EMBL/GenBank/DDBJ databases">
        <title>Genome sequences of 17 halophilic strains isolated from different environments.</title>
        <authorList>
            <person name="Furrow R.E."/>
        </authorList>
    </citation>
    <scope>NUCLEOTIDE SEQUENCE [LARGE SCALE GENOMIC DNA]</scope>
    <source>
        <strain evidence="3 4">22507_15_FS</strain>
    </source>
</reference>
<sequence length="190" mass="20057">MSNDVVALVLAAGASRRFGDADKRVAALPDGRTLLAASLENLRMGFRDVRVVIGATDVPANLNLPPDVPTIRAPNAGDGMGSSIADAFRALSADPSLSGIGAAAICLGDMPWVQLETLNALCEQATEDGITRPIHQGQPGHPVIFGRAYWSQLCSLSGDQGARQLIQKYPAQCWFLTVEDAGVLTDLDYP</sequence>
<proteinExistence type="predicted"/>
<dbReference type="AlphaFoldDB" id="A0A9X5B5V2"/>
<dbReference type="PANTHER" id="PTHR43777">
    <property type="entry name" value="MOLYBDENUM COFACTOR CYTIDYLYLTRANSFERASE"/>
    <property type="match status" value="1"/>
</dbReference>
<dbReference type="InterPro" id="IPR029044">
    <property type="entry name" value="Nucleotide-diphossugar_trans"/>
</dbReference>
<dbReference type="Pfam" id="PF12804">
    <property type="entry name" value="NTP_transf_3"/>
    <property type="match status" value="1"/>
</dbReference>
<dbReference type="PANTHER" id="PTHR43777:SF1">
    <property type="entry name" value="MOLYBDENUM COFACTOR CYTIDYLYLTRANSFERASE"/>
    <property type="match status" value="1"/>
</dbReference>
<dbReference type="Proteomes" id="UP000460751">
    <property type="component" value="Unassembled WGS sequence"/>
</dbReference>
<protein>
    <submittedName>
        <fullName evidence="3">NTP transferase domain-containing protein</fullName>
    </submittedName>
</protein>